<dbReference type="Proteomes" id="UP000570595">
    <property type="component" value="Unassembled WGS sequence"/>
</dbReference>
<feature type="compositionally biased region" description="Basic and acidic residues" evidence="1">
    <location>
        <begin position="9"/>
        <end position="22"/>
    </location>
</feature>
<organism evidence="3 4">
    <name type="scientific">Perkinsus olseni</name>
    <name type="common">Perkinsus atlanticus</name>
    <dbReference type="NCBI Taxonomy" id="32597"/>
    <lineage>
        <taxon>Eukaryota</taxon>
        <taxon>Sar</taxon>
        <taxon>Alveolata</taxon>
        <taxon>Perkinsozoa</taxon>
        <taxon>Perkinsea</taxon>
        <taxon>Perkinsida</taxon>
        <taxon>Perkinsidae</taxon>
        <taxon>Perkinsus</taxon>
    </lineage>
</organism>
<evidence type="ECO:0000256" key="1">
    <source>
        <dbReference type="SAM" id="MobiDB-lite"/>
    </source>
</evidence>
<dbReference type="OrthoDB" id="359759at2759"/>
<keyword evidence="2" id="KW-0812">Transmembrane</keyword>
<protein>
    <submittedName>
        <fullName evidence="3">Uncharacterized protein</fullName>
    </submittedName>
</protein>
<gene>
    <name evidence="3" type="ORF">FOZ61_007393</name>
</gene>
<feature type="compositionally biased region" description="Basic and acidic residues" evidence="1">
    <location>
        <begin position="262"/>
        <end position="271"/>
    </location>
</feature>
<sequence>MPFLGWESAEEKRVREEADRKGKNGPVIRIRSPPSLRSPAERSGEGLFRGLTAGMCLGLVTASSVACARRVDGRFSVGRGMLHVAKCSGLGGLWMFLMFYSRYSLMDDTHMNAIPACLLGGAFAGSTTSFLYRPRLTGTQVNKTADLIAAVSANLATDRSTWRAGKTPSSGFKDEAADAREKAGTAIDDLGALLKEQGRRLKGSSPAFYRSVKEILAGRLKALDDEARQWQMYKHRVSSEREQRYEVDPVALEKEAARLQELRRSKAEQDGQGKPIDVLPNTSFDDQSSLTSERPGDAGLEMESQMLLATYTNELDHARTTQHKVEELSHVVGVMGTKVDEQMEQIGGFCILFPPSSSWLLVIEDERRACNATARSQRCMLSDRPGPPESAAQLLRCVRKAIMNGETIEYLEYAPHNGMWAMVTSSGSVWLDCGRAPYYQVVSQRGHCYGVINRERHVEGILVDAATGLEMHWDRNGGVFFKNIPESLERELRRVMSI</sequence>
<evidence type="ECO:0000313" key="3">
    <source>
        <dbReference type="EMBL" id="KAF4655748.1"/>
    </source>
</evidence>
<feature type="region of interest" description="Disordered" evidence="1">
    <location>
        <begin position="262"/>
        <end position="298"/>
    </location>
</feature>
<evidence type="ECO:0000313" key="4">
    <source>
        <dbReference type="Proteomes" id="UP000570595"/>
    </source>
</evidence>
<feature type="region of interest" description="Disordered" evidence="1">
    <location>
        <begin position="1"/>
        <end position="42"/>
    </location>
</feature>
<accession>A0A7J6L940</accession>
<reference evidence="3 4" key="1">
    <citation type="submission" date="2020-04" db="EMBL/GenBank/DDBJ databases">
        <title>Perkinsus olseni comparative genomics.</title>
        <authorList>
            <person name="Bogema D.R."/>
        </authorList>
    </citation>
    <scope>NUCLEOTIDE SEQUENCE [LARGE SCALE GENOMIC DNA]</scope>
    <source>
        <strain evidence="3">ATCC PRA-179</strain>
    </source>
</reference>
<comment type="caution">
    <text evidence="3">The sequence shown here is derived from an EMBL/GenBank/DDBJ whole genome shotgun (WGS) entry which is preliminary data.</text>
</comment>
<evidence type="ECO:0000256" key="2">
    <source>
        <dbReference type="SAM" id="Phobius"/>
    </source>
</evidence>
<keyword evidence="2" id="KW-0472">Membrane</keyword>
<proteinExistence type="predicted"/>
<feature type="compositionally biased region" description="Polar residues" evidence="1">
    <location>
        <begin position="280"/>
        <end position="292"/>
    </location>
</feature>
<keyword evidence="2" id="KW-1133">Transmembrane helix</keyword>
<name>A0A7J6L940_PEROL</name>
<dbReference type="AlphaFoldDB" id="A0A7J6L940"/>
<dbReference type="EMBL" id="JABAHT010000449">
    <property type="protein sequence ID" value="KAF4655748.1"/>
    <property type="molecule type" value="Genomic_DNA"/>
</dbReference>
<feature type="transmembrane region" description="Helical" evidence="2">
    <location>
        <begin position="47"/>
        <end position="68"/>
    </location>
</feature>
<feature type="transmembrane region" description="Helical" evidence="2">
    <location>
        <begin position="80"/>
        <end position="101"/>
    </location>
</feature>